<name>A0ABV9SUW9_9BACT</name>
<dbReference type="NCBIfam" id="TIGR02432">
    <property type="entry name" value="lysidine_TilS_N"/>
    <property type="match status" value="1"/>
</dbReference>
<keyword evidence="3 8" id="KW-0436">Ligase</keyword>
<evidence type="ECO:0000256" key="2">
    <source>
        <dbReference type="ARBA" id="ARBA00022490"/>
    </source>
</evidence>
<evidence type="ECO:0000256" key="6">
    <source>
        <dbReference type="ARBA" id="ARBA00022840"/>
    </source>
</evidence>
<comment type="domain">
    <text evidence="8">The N-terminal region contains the highly conserved SGGXDS motif, predicted to be a P-loop motif involved in ATP binding.</text>
</comment>
<keyword evidence="5 8" id="KW-0547">Nucleotide-binding</keyword>
<comment type="catalytic activity">
    <reaction evidence="7 8">
        <text>cytidine(34) in tRNA(Ile2) + L-lysine + ATP = lysidine(34) in tRNA(Ile2) + AMP + diphosphate + H(+)</text>
        <dbReference type="Rhea" id="RHEA:43744"/>
        <dbReference type="Rhea" id="RHEA-COMP:10625"/>
        <dbReference type="Rhea" id="RHEA-COMP:10670"/>
        <dbReference type="ChEBI" id="CHEBI:15378"/>
        <dbReference type="ChEBI" id="CHEBI:30616"/>
        <dbReference type="ChEBI" id="CHEBI:32551"/>
        <dbReference type="ChEBI" id="CHEBI:33019"/>
        <dbReference type="ChEBI" id="CHEBI:82748"/>
        <dbReference type="ChEBI" id="CHEBI:83665"/>
        <dbReference type="ChEBI" id="CHEBI:456215"/>
        <dbReference type="EC" id="6.3.4.19"/>
    </reaction>
</comment>
<reference evidence="11" key="1">
    <citation type="journal article" date="2019" name="Int. J. Syst. Evol. Microbiol.">
        <title>The Global Catalogue of Microorganisms (GCM) 10K type strain sequencing project: providing services to taxonomists for standard genome sequencing and annotation.</title>
        <authorList>
            <consortium name="The Broad Institute Genomics Platform"/>
            <consortium name="The Broad Institute Genome Sequencing Center for Infectious Disease"/>
            <person name="Wu L."/>
            <person name="Ma J."/>
        </authorList>
    </citation>
    <scope>NUCLEOTIDE SEQUENCE [LARGE SCALE GENOMIC DNA]</scope>
    <source>
        <strain evidence="11">CGMCC 4.7466</strain>
    </source>
</reference>
<dbReference type="CDD" id="cd01992">
    <property type="entry name" value="TilS_N"/>
    <property type="match status" value="1"/>
</dbReference>
<gene>
    <name evidence="8 10" type="primary">tilS</name>
    <name evidence="10" type="ORF">ACFPFU_00400</name>
</gene>
<keyword evidence="4 8" id="KW-0819">tRNA processing</keyword>
<feature type="domain" description="Lysidine-tRNA(Ile) synthetase C-terminal" evidence="9">
    <location>
        <begin position="364"/>
        <end position="436"/>
    </location>
</feature>
<accession>A0ABV9SUW9</accession>
<dbReference type="HAMAP" id="MF_01161">
    <property type="entry name" value="tRNA_Ile_lys_synt"/>
    <property type="match status" value="1"/>
</dbReference>
<dbReference type="Proteomes" id="UP001595818">
    <property type="component" value="Unassembled WGS sequence"/>
</dbReference>
<dbReference type="InterPro" id="IPR012795">
    <property type="entry name" value="tRNA_Ile_lys_synt_N"/>
</dbReference>
<dbReference type="GO" id="GO:0032267">
    <property type="term" value="F:tRNA(Ile)-lysidine synthase activity"/>
    <property type="evidence" value="ECO:0007669"/>
    <property type="project" value="UniProtKB-EC"/>
</dbReference>
<dbReference type="SUPFAM" id="SSF52402">
    <property type="entry name" value="Adenine nucleotide alpha hydrolases-like"/>
    <property type="match status" value="1"/>
</dbReference>
<dbReference type="InterPro" id="IPR011063">
    <property type="entry name" value="TilS/TtcA_N"/>
</dbReference>
<proteinExistence type="inferred from homology"/>
<evidence type="ECO:0000256" key="8">
    <source>
        <dbReference type="HAMAP-Rule" id="MF_01161"/>
    </source>
</evidence>
<dbReference type="EMBL" id="JBHSJJ010000001">
    <property type="protein sequence ID" value="MFC4870128.1"/>
    <property type="molecule type" value="Genomic_DNA"/>
</dbReference>
<organism evidence="10 11">
    <name type="scientific">Negadavirga shengliensis</name>
    <dbReference type="NCBI Taxonomy" id="1389218"/>
    <lineage>
        <taxon>Bacteria</taxon>
        <taxon>Pseudomonadati</taxon>
        <taxon>Bacteroidota</taxon>
        <taxon>Cytophagia</taxon>
        <taxon>Cytophagales</taxon>
        <taxon>Cyclobacteriaceae</taxon>
        <taxon>Negadavirga</taxon>
    </lineage>
</organism>
<dbReference type="InterPro" id="IPR012796">
    <property type="entry name" value="Lysidine-tRNA-synth_C"/>
</dbReference>
<comment type="subcellular location">
    <subcellularLocation>
        <location evidence="1 8">Cytoplasm</location>
    </subcellularLocation>
</comment>
<dbReference type="SMART" id="SM00977">
    <property type="entry name" value="TilS_C"/>
    <property type="match status" value="1"/>
</dbReference>
<evidence type="ECO:0000256" key="3">
    <source>
        <dbReference type="ARBA" id="ARBA00022598"/>
    </source>
</evidence>
<comment type="function">
    <text evidence="8">Ligates lysine onto the cytidine present at position 34 of the AUA codon-specific tRNA(Ile) that contains the anticodon CAU, in an ATP-dependent manner. Cytidine is converted to lysidine, thus changing the amino acid specificity of the tRNA from methionine to isoleucine.</text>
</comment>
<evidence type="ECO:0000259" key="9">
    <source>
        <dbReference type="SMART" id="SM00977"/>
    </source>
</evidence>
<evidence type="ECO:0000256" key="7">
    <source>
        <dbReference type="ARBA" id="ARBA00048539"/>
    </source>
</evidence>
<dbReference type="SUPFAM" id="SSF56037">
    <property type="entry name" value="PheT/TilS domain"/>
    <property type="match status" value="1"/>
</dbReference>
<protein>
    <recommendedName>
        <fullName evidence="8">tRNA(Ile)-lysidine synthase</fullName>
        <ecNumber evidence="8">6.3.4.19</ecNumber>
    </recommendedName>
    <alternativeName>
        <fullName evidence="8">tRNA(Ile)-2-lysyl-cytidine synthase</fullName>
    </alternativeName>
    <alternativeName>
        <fullName evidence="8">tRNA(Ile)-lysidine synthetase</fullName>
    </alternativeName>
</protein>
<dbReference type="NCBIfam" id="TIGR02433">
    <property type="entry name" value="lysidine_TilS_C"/>
    <property type="match status" value="1"/>
</dbReference>
<dbReference type="EC" id="6.3.4.19" evidence="8"/>
<sequence length="442" mass="50955">MLEKFIHHVRENKILDVNAYYLLAVSGGIDSVALAHLLERAGFGFGMVHCNFQLRGEESEGDEAFVRQLAADLGVEIMVKRFDTEAYRAEQGGSVQMAARDLRYAWFSALMDKHTADGVILAHHADDQVETVLLNLLRGTGIEGVYGMADIREGFIRPLLPFTRKEIADFVKKEELTWREDSSNEKDDYKRNFLRHRIIPLLHELDPKSGDILHEGFSRIKDTGKAFSSLFQKWKKEYVKEEKGFEYLCYQDIEGLSGQKSLLYYWLKPRGFSYMQVKDMMRSKLRQESGKLFISDRYILNLDRDRFILGPGKEETGDIPLEKYDIGFELGESKYIMLTIPLPQDIDRSVENAMIDKDLLDFPLLVRGWREGDKFCPLGMKNFKKLSDFLIDLKVPLIEKRSVKVLCSGENVVWVIGYRLDDRFKVSGATRSVLYIKKAENV</sequence>
<keyword evidence="2 8" id="KW-0963">Cytoplasm</keyword>
<comment type="caution">
    <text evidence="10">The sequence shown here is derived from an EMBL/GenBank/DDBJ whole genome shotgun (WGS) entry which is preliminary data.</text>
</comment>
<dbReference type="RefSeq" id="WP_377060400.1">
    <property type="nucleotide sequence ID" value="NZ_JBHSJJ010000001.1"/>
</dbReference>
<feature type="binding site" evidence="8">
    <location>
        <begin position="26"/>
        <end position="31"/>
    </location>
    <ligand>
        <name>ATP</name>
        <dbReference type="ChEBI" id="CHEBI:30616"/>
    </ligand>
</feature>
<dbReference type="PANTHER" id="PTHR43033">
    <property type="entry name" value="TRNA(ILE)-LYSIDINE SYNTHASE-RELATED"/>
    <property type="match status" value="1"/>
</dbReference>
<evidence type="ECO:0000313" key="11">
    <source>
        <dbReference type="Proteomes" id="UP001595818"/>
    </source>
</evidence>
<dbReference type="Pfam" id="PF01171">
    <property type="entry name" value="ATP_bind_3"/>
    <property type="match status" value="1"/>
</dbReference>
<keyword evidence="6 8" id="KW-0067">ATP-binding</keyword>
<evidence type="ECO:0000256" key="5">
    <source>
        <dbReference type="ARBA" id="ARBA00022741"/>
    </source>
</evidence>
<comment type="similarity">
    <text evidence="8">Belongs to the tRNA(Ile)-lysidine synthase family.</text>
</comment>
<dbReference type="InterPro" id="IPR014729">
    <property type="entry name" value="Rossmann-like_a/b/a_fold"/>
</dbReference>
<dbReference type="InterPro" id="IPR012094">
    <property type="entry name" value="tRNA_Ile_lys_synt"/>
</dbReference>
<evidence type="ECO:0000313" key="10">
    <source>
        <dbReference type="EMBL" id="MFC4870128.1"/>
    </source>
</evidence>
<dbReference type="Gene3D" id="3.40.50.620">
    <property type="entry name" value="HUPs"/>
    <property type="match status" value="1"/>
</dbReference>
<evidence type="ECO:0000256" key="1">
    <source>
        <dbReference type="ARBA" id="ARBA00004496"/>
    </source>
</evidence>
<dbReference type="PANTHER" id="PTHR43033:SF1">
    <property type="entry name" value="TRNA(ILE)-LYSIDINE SYNTHASE-RELATED"/>
    <property type="match status" value="1"/>
</dbReference>
<dbReference type="Pfam" id="PF11734">
    <property type="entry name" value="TilS_C"/>
    <property type="match status" value="1"/>
</dbReference>
<keyword evidence="11" id="KW-1185">Reference proteome</keyword>
<evidence type="ECO:0000256" key="4">
    <source>
        <dbReference type="ARBA" id="ARBA00022694"/>
    </source>
</evidence>